<dbReference type="InterPro" id="IPR016181">
    <property type="entry name" value="Acyl_CoA_acyltransferase"/>
</dbReference>
<comment type="caution">
    <text evidence="2">The sequence shown here is derived from an EMBL/GenBank/DDBJ whole genome shotgun (WGS) entry which is preliminary data.</text>
</comment>
<dbReference type="Pfam" id="PF13302">
    <property type="entry name" value="Acetyltransf_3"/>
    <property type="match status" value="1"/>
</dbReference>
<evidence type="ECO:0000313" key="3">
    <source>
        <dbReference type="Proteomes" id="UP000323136"/>
    </source>
</evidence>
<dbReference type="InterPro" id="IPR000182">
    <property type="entry name" value="GNAT_dom"/>
</dbReference>
<sequence length="183" mass="21752">MEIKVRHSKPEDFILISNYFTKKPNDYWLNMGVDPTKLPNEEFWLNKLNEEYIKPLQEKNLFYLIWEINGEAVGHSNVNNIVFGEEAEMHLHIWNSENTKKGVGMNLLKLTIPMYFKVLKIEKLFCQPYAYNPAPNKVIPRLGFDFVKKHKPIPVGWIHLDDDMNRYVLSKEKFNSMKDFFKI</sequence>
<protein>
    <submittedName>
        <fullName evidence="2">RimJ/RimL family protein N-acetyltransferase</fullName>
    </submittedName>
</protein>
<reference evidence="2 3" key="1">
    <citation type="submission" date="2019-07" db="EMBL/GenBank/DDBJ databases">
        <title>Genomic Encyclopedia of Type Strains, Phase IV (KMG-IV): sequencing the most valuable type-strain genomes for metagenomic binning, comparative biology and taxonomic classification.</title>
        <authorList>
            <person name="Goeker M."/>
        </authorList>
    </citation>
    <scope>NUCLEOTIDE SEQUENCE [LARGE SCALE GENOMIC DNA]</scope>
    <source>
        <strain evidence="2 3">DSM 18961</strain>
    </source>
</reference>
<accession>A0A5S5DML2</accession>
<dbReference type="GO" id="GO:0016747">
    <property type="term" value="F:acyltransferase activity, transferring groups other than amino-acyl groups"/>
    <property type="evidence" value="ECO:0007669"/>
    <property type="project" value="InterPro"/>
</dbReference>
<evidence type="ECO:0000313" key="2">
    <source>
        <dbReference type="EMBL" id="TYP96042.1"/>
    </source>
</evidence>
<proteinExistence type="predicted"/>
<name>A0A5S5DML2_9FLAO</name>
<dbReference type="Gene3D" id="3.40.630.30">
    <property type="match status" value="1"/>
</dbReference>
<dbReference type="AlphaFoldDB" id="A0A5S5DML2"/>
<keyword evidence="2" id="KW-0808">Transferase</keyword>
<dbReference type="EMBL" id="VNIA01000010">
    <property type="protein sequence ID" value="TYP96042.1"/>
    <property type="molecule type" value="Genomic_DNA"/>
</dbReference>
<dbReference type="RefSeq" id="WP_148871241.1">
    <property type="nucleotide sequence ID" value="NZ_VNIA01000010.1"/>
</dbReference>
<dbReference type="OrthoDB" id="8221510at2"/>
<evidence type="ECO:0000259" key="1">
    <source>
        <dbReference type="Pfam" id="PF13302"/>
    </source>
</evidence>
<dbReference type="Proteomes" id="UP000323136">
    <property type="component" value="Unassembled WGS sequence"/>
</dbReference>
<gene>
    <name evidence="2" type="ORF">C7447_1101</name>
</gene>
<organism evidence="2 3">
    <name type="scientific">Tenacibaculum adriaticum</name>
    <dbReference type="NCBI Taxonomy" id="413713"/>
    <lineage>
        <taxon>Bacteria</taxon>
        <taxon>Pseudomonadati</taxon>
        <taxon>Bacteroidota</taxon>
        <taxon>Flavobacteriia</taxon>
        <taxon>Flavobacteriales</taxon>
        <taxon>Flavobacteriaceae</taxon>
        <taxon>Tenacibaculum</taxon>
    </lineage>
</organism>
<dbReference type="SUPFAM" id="SSF55729">
    <property type="entry name" value="Acyl-CoA N-acyltransferases (Nat)"/>
    <property type="match status" value="1"/>
</dbReference>
<keyword evidence="3" id="KW-1185">Reference proteome</keyword>
<feature type="domain" description="N-acetyltransferase" evidence="1">
    <location>
        <begin position="8"/>
        <end position="144"/>
    </location>
</feature>